<dbReference type="PANTHER" id="PTHR34533">
    <property type="entry name" value="TRANSMEMBRANE PROTEIN CCDC163"/>
    <property type="match status" value="1"/>
</dbReference>
<proteinExistence type="predicted"/>
<feature type="region of interest" description="Disordered" evidence="2">
    <location>
        <begin position="31"/>
        <end position="63"/>
    </location>
</feature>
<sequence>MNWDSQLNSILSVADGSVSKMRERLTAGKFSKGAEVKDRGIKSHLDPVAPSHVSHPDRKPPSSLGSCVQWADLAAIQSQLQIQSQLIETLTQKLHHLEREKQSQQCHIQTVQEEVQSLREELRKKDQEREDLSSGVERRMEQWRREVGHELSSLRGNISQATSRGNPEESFSLKLRRDELEHLRRELDALKTRIRRQEEDMHLQQTEARETRRQYERSCKTLEELTGSYRTHSSDLIKTLSQYSHTQQEVHQMRTTVSQLKNEVRSITLRGRESPPLLSALTTSASPLLAPRSRSRGLRADEADSDSEDFSPTPSLAEISSDDLSWLEYKDPAPHRRAPPSVHSTPSDFAGPGSDVEDDSDDLLDDVDENAELESDLSLKDL</sequence>
<evidence type="ECO:0000313" key="4">
    <source>
        <dbReference type="Proteomes" id="UP001482620"/>
    </source>
</evidence>
<organism evidence="3 4">
    <name type="scientific">Ilyodon furcidens</name>
    <name type="common">goldbreast splitfin</name>
    <dbReference type="NCBI Taxonomy" id="33524"/>
    <lineage>
        <taxon>Eukaryota</taxon>
        <taxon>Metazoa</taxon>
        <taxon>Chordata</taxon>
        <taxon>Craniata</taxon>
        <taxon>Vertebrata</taxon>
        <taxon>Euteleostomi</taxon>
        <taxon>Actinopterygii</taxon>
        <taxon>Neopterygii</taxon>
        <taxon>Teleostei</taxon>
        <taxon>Neoteleostei</taxon>
        <taxon>Acanthomorphata</taxon>
        <taxon>Ovalentaria</taxon>
        <taxon>Atherinomorphae</taxon>
        <taxon>Cyprinodontiformes</taxon>
        <taxon>Goodeidae</taxon>
        <taxon>Ilyodon</taxon>
    </lineage>
</organism>
<name>A0ABV0VCT2_9TELE</name>
<protein>
    <recommendedName>
        <fullName evidence="5">Epidermal growth factor receptor pathway substrate 15</fullName>
    </recommendedName>
</protein>
<evidence type="ECO:0000313" key="3">
    <source>
        <dbReference type="EMBL" id="MEQ2254543.1"/>
    </source>
</evidence>
<dbReference type="Proteomes" id="UP001482620">
    <property type="component" value="Unassembled WGS sequence"/>
</dbReference>
<evidence type="ECO:0000256" key="2">
    <source>
        <dbReference type="SAM" id="MobiDB-lite"/>
    </source>
</evidence>
<evidence type="ECO:0000256" key="1">
    <source>
        <dbReference type="SAM" id="Coils"/>
    </source>
</evidence>
<feature type="compositionally biased region" description="Basic and acidic residues" evidence="2">
    <location>
        <begin position="31"/>
        <end position="45"/>
    </location>
</feature>
<feature type="coiled-coil region" evidence="1">
    <location>
        <begin position="73"/>
        <end position="135"/>
    </location>
</feature>
<dbReference type="PANTHER" id="PTHR34533:SF3">
    <property type="entry name" value="BICD FAMILY-LIKE CARGO ADAPTER 2"/>
    <property type="match status" value="1"/>
</dbReference>
<reference evidence="3 4" key="1">
    <citation type="submission" date="2021-06" db="EMBL/GenBank/DDBJ databases">
        <authorList>
            <person name="Palmer J.M."/>
        </authorList>
    </citation>
    <scope>NUCLEOTIDE SEQUENCE [LARGE SCALE GENOMIC DNA]</scope>
    <source>
        <strain evidence="4">if_2019</strain>
        <tissue evidence="3">Muscle</tissue>
    </source>
</reference>
<keyword evidence="1" id="KW-0175">Coiled coil</keyword>
<feature type="coiled-coil region" evidence="1">
    <location>
        <begin position="173"/>
        <end position="263"/>
    </location>
</feature>
<evidence type="ECO:0008006" key="5">
    <source>
        <dbReference type="Google" id="ProtNLM"/>
    </source>
</evidence>
<feature type="region of interest" description="Disordered" evidence="2">
    <location>
        <begin position="275"/>
        <end position="382"/>
    </location>
</feature>
<dbReference type="InterPro" id="IPR039284">
    <property type="entry name" value="CCDC159/163"/>
</dbReference>
<gene>
    <name evidence="3" type="ORF">ILYODFUR_004758</name>
</gene>
<feature type="compositionally biased region" description="Low complexity" evidence="2">
    <location>
        <begin position="275"/>
        <end position="291"/>
    </location>
</feature>
<feature type="compositionally biased region" description="Acidic residues" evidence="2">
    <location>
        <begin position="355"/>
        <end position="375"/>
    </location>
</feature>
<comment type="caution">
    <text evidence="3">The sequence shown here is derived from an EMBL/GenBank/DDBJ whole genome shotgun (WGS) entry which is preliminary data.</text>
</comment>
<keyword evidence="4" id="KW-1185">Reference proteome</keyword>
<accession>A0ABV0VCT2</accession>
<dbReference type="EMBL" id="JAHRIQ010104535">
    <property type="protein sequence ID" value="MEQ2254543.1"/>
    <property type="molecule type" value="Genomic_DNA"/>
</dbReference>